<dbReference type="PANTHER" id="PTHR47327">
    <property type="entry name" value="FI18240P1-RELATED"/>
    <property type="match status" value="1"/>
</dbReference>
<dbReference type="InterPro" id="IPR001507">
    <property type="entry name" value="ZP_dom"/>
</dbReference>
<evidence type="ECO:0000256" key="1">
    <source>
        <dbReference type="SAM" id="SignalP"/>
    </source>
</evidence>
<dbReference type="AlphaFoldDB" id="A0AAN9VCF8"/>
<protein>
    <recommendedName>
        <fullName evidence="2">ZP domain-containing protein</fullName>
    </recommendedName>
</protein>
<dbReference type="Pfam" id="PF00100">
    <property type="entry name" value="Zona_pellucida"/>
    <property type="match status" value="1"/>
</dbReference>
<sequence>MAAPAPATTPTLARLAPALLSLLLVAAGPASVFGKGPRLKISKCDGHEMAIEVPLPDSGSSVYLQHLKSFSELACQPDIVDGVARFRLPLDNVFQCGITRVTNQQTGTRTYWVRVVLEEVQGGDKEVLSAKCTVPGPDAAAAEAEADALVITPALAANRTRRNVLPAGFQEEEVLEVRPVEKTVQAPQLGVEVRQGGQPVTGELNVNPGTPLTMEIFLDKVAAPIYGLLVSHMTVSDTKAQEETIVFNGCSVDPYLFDNFNTVDGDFLSAKFRAFKFPESSFVQFRGTVTVCLGKCRGVECSNGVVGYGRKRRAVASLPPDPNKVFEVALSAFIKVDYENEEDQVMEKALLAARSDAPAAAESGNILGTVPAASSGMEVAREELPGFTVLQSQSQGIMLSSKPLLLLTTISLALLRH</sequence>
<reference evidence="3 4" key="1">
    <citation type="submission" date="2024-03" db="EMBL/GenBank/DDBJ databases">
        <title>The genome assembly and annotation of the cricket Gryllus longicercus Weissman &amp; Gray.</title>
        <authorList>
            <person name="Szrajer S."/>
            <person name="Gray D."/>
            <person name="Ylla G."/>
        </authorList>
    </citation>
    <scope>NUCLEOTIDE SEQUENCE [LARGE SCALE GENOMIC DNA]</scope>
    <source>
        <strain evidence="3">DAG 2021-001</strain>
        <tissue evidence="3">Whole body minus gut</tissue>
    </source>
</reference>
<feature type="chain" id="PRO_5042817886" description="ZP domain-containing protein" evidence="1">
    <location>
        <begin position="35"/>
        <end position="417"/>
    </location>
</feature>
<name>A0AAN9VCF8_9ORTH</name>
<evidence type="ECO:0000313" key="3">
    <source>
        <dbReference type="EMBL" id="KAK7862345.1"/>
    </source>
</evidence>
<dbReference type="GO" id="GO:0009653">
    <property type="term" value="P:anatomical structure morphogenesis"/>
    <property type="evidence" value="ECO:0007669"/>
    <property type="project" value="TreeGrafter"/>
</dbReference>
<dbReference type="SMART" id="SM00241">
    <property type="entry name" value="ZP"/>
    <property type="match status" value="1"/>
</dbReference>
<dbReference type="EMBL" id="JAZDUA010000280">
    <property type="protein sequence ID" value="KAK7862345.1"/>
    <property type="molecule type" value="Genomic_DNA"/>
</dbReference>
<dbReference type="PROSITE" id="PS51034">
    <property type="entry name" value="ZP_2"/>
    <property type="match status" value="1"/>
</dbReference>
<comment type="caution">
    <text evidence="3">The sequence shown here is derived from an EMBL/GenBank/DDBJ whole genome shotgun (WGS) entry which is preliminary data.</text>
</comment>
<evidence type="ECO:0000313" key="4">
    <source>
        <dbReference type="Proteomes" id="UP001378592"/>
    </source>
</evidence>
<feature type="signal peptide" evidence="1">
    <location>
        <begin position="1"/>
        <end position="34"/>
    </location>
</feature>
<dbReference type="PANTHER" id="PTHR47327:SF7">
    <property type="entry name" value="GH08941P"/>
    <property type="match status" value="1"/>
</dbReference>
<organism evidence="3 4">
    <name type="scientific">Gryllus longicercus</name>
    <dbReference type="NCBI Taxonomy" id="2509291"/>
    <lineage>
        <taxon>Eukaryota</taxon>
        <taxon>Metazoa</taxon>
        <taxon>Ecdysozoa</taxon>
        <taxon>Arthropoda</taxon>
        <taxon>Hexapoda</taxon>
        <taxon>Insecta</taxon>
        <taxon>Pterygota</taxon>
        <taxon>Neoptera</taxon>
        <taxon>Polyneoptera</taxon>
        <taxon>Orthoptera</taxon>
        <taxon>Ensifera</taxon>
        <taxon>Gryllidea</taxon>
        <taxon>Grylloidea</taxon>
        <taxon>Gryllidae</taxon>
        <taxon>Gryllinae</taxon>
        <taxon>Gryllus</taxon>
    </lineage>
</organism>
<dbReference type="InterPro" id="IPR052774">
    <property type="entry name" value="Celegans_DevNeuronal_Protein"/>
</dbReference>
<accession>A0AAN9VCF8</accession>
<proteinExistence type="predicted"/>
<keyword evidence="1" id="KW-0732">Signal</keyword>
<dbReference type="Proteomes" id="UP001378592">
    <property type="component" value="Unassembled WGS sequence"/>
</dbReference>
<keyword evidence="4" id="KW-1185">Reference proteome</keyword>
<feature type="domain" description="ZP" evidence="2">
    <location>
        <begin position="43"/>
        <end position="308"/>
    </location>
</feature>
<dbReference type="InterPro" id="IPR055355">
    <property type="entry name" value="ZP-C"/>
</dbReference>
<gene>
    <name evidence="3" type="ORF">R5R35_011573</name>
</gene>
<evidence type="ECO:0000259" key="2">
    <source>
        <dbReference type="PROSITE" id="PS51034"/>
    </source>
</evidence>